<dbReference type="InterPro" id="IPR011009">
    <property type="entry name" value="Kinase-like_dom_sf"/>
</dbReference>
<keyword evidence="2" id="KW-1185">Reference proteome</keyword>
<dbReference type="EMBL" id="JAVGVR010000001">
    <property type="protein sequence ID" value="MDQ6598219.1"/>
    <property type="molecule type" value="Genomic_DNA"/>
</dbReference>
<name>A0AA90QWT4_9BACI</name>
<dbReference type="Proteomes" id="UP001178888">
    <property type="component" value="Unassembled WGS sequence"/>
</dbReference>
<reference evidence="1" key="1">
    <citation type="submission" date="2023-08" db="EMBL/GenBank/DDBJ databases">
        <title>Nitrogen cycling bacteria in agricultural field soils.</title>
        <authorList>
            <person name="Jang J."/>
        </authorList>
    </citation>
    <scope>NUCLEOTIDE SEQUENCE</scope>
    <source>
        <strain evidence="1">PS3-36</strain>
    </source>
</reference>
<dbReference type="AlphaFoldDB" id="A0AA90QWT4"/>
<accession>A0AA90QWT4</accession>
<dbReference type="SUPFAM" id="SSF56112">
    <property type="entry name" value="Protein kinase-like (PK-like)"/>
    <property type="match status" value="1"/>
</dbReference>
<proteinExistence type="predicted"/>
<dbReference type="Gene3D" id="1.10.510.10">
    <property type="entry name" value="Transferase(Phosphotransferase) domain 1"/>
    <property type="match status" value="1"/>
</dbReference>
<dbReference type="GO" id="GO:0016301">
    <property type="term" value="F:kinase activity"/>
    <property type="evidence" value="ECO:0007669"/>
    <property type="project" value="UniProtKB-KW"/>
</dbReference>
<comment type="caution">
    <text evidence="1">The sequence shown here is derived from an EMBL/GenBank/DDBJ whole genome shotgun (WGS) entry which is preliminary data.</text>
</comment>
<evidence type="ECO:0000313" key="2">
    <source>
        <dbReference type="Proteomes" id="UP001178888"/>
    </source>
</evidence>
<protein>
    <submittedName>
        <fullName evidence="1">Kinase</fullName>
    </submittedName>
</protein>
<organism evidence="1 2">
    <name type="scientific">Bacillus salipaludis</name>
    <dbReference type="NCBI Taxonomy" id="2547811"/>
    <lineage>
        <taxon>Bacteria</taxon>
        <taxon>Bacillati</taxon>
        <taxon>Bacillota</taxon>
        <taxon>Bacilli</taxon>
        <taxon>Bacillales</taxon>
        <taxon>Bacillaceae</taxon>
        <taxon>Bacillus</taxon>
    </lineage>
</organism>
<dbReference type="RefSeq" id="WP_235824869.1">
    <property type="nucleotide sequence ID" value="NZ_JAVGVR010000001.1"/>
</dbReference>
<keyword evidence="1" id="KW-0418">Kinase</keyword>
<evidence type="ECO:0000313" key="1">
    <source>
        <dbReference type="EMBL" id="MDQ6598219.1"/>
    </source>
</evidence>
<keyword evidence="1" id="KW-0808">Transferase</keyword>
<gene>
    <name evidence="1" type="ORF">RCG21_17965</name>
</gene>
<sequence length="189" mass="22438">MNNFEKIVSRNNGWVYLEDLVDYKKLGKGSDGSIFQLTPEKCIKIFEKEETCRTELLAYQAGKTSSVIPTLYEYGRNYIVIEYINGPSLRHYLKKENQLSESTAQKLLIMLDEFKRIGFTRLDTQIRHIFVNEVREIKVIDHKRAFNRKTNIPVRLLKDLNKIGYLDEFLKYVKIFRPSLYKEWKDLTD</sequence>